<sequence>MTTLETINNINLYDFFLKMAKDMWYLREYQKAATSKNYEIQPFIFNEIELKDD</sequence>
<comment type="caution">
    <text evidence="1">The sequence shown here is derived from an EMBL/GenBank/DDBJ whole genome shotgun (WGS) entry which is preliminary data.</text>
</comment>
<evidence type="ECO:0000313" key="2">
    <source>
        <dbReference type="Proteomes" id="UP001173801"/>
    </source>
</evidence>
<accession>A0ABT7HT13</accession>
<name>A0ABT7HT13_9BACT</name>
<protein>
    <submittedName>
        <fullName evidence="1">Uncharacterized protein</fullName>
    </submittedName>
</protein>
<proteinExistence type="predicted"/>
<reference evidence="1" key="2">
    <citation type="journal article" date="2023" name="Microorganisms">
        <title>Isolation and Genomic Characteristics of Cat-Borne Campylobacter felis sp. nov. and Sheep-Borne Campylobacter ovis sp. nov.</title>
        <authorList>
            <person name="Wang H."/>
            <person name="Li Y."/>
            <person name="Gu Y."/>
            <person name="Zhou G."/>
            <person name="Chen X."/>
            <person name="Zhang X."/>
            <person name="Shao Z."/>
            <person name="Zhang J."/>
            <person name="Zhang M."/>
        </authorList>
    </citation>
    <scope>NUCLEOTIDE SEQUENCE</scope>
    <source>
        <strain evidence="1">PS10</strain>
    </source>
</reference>
<keyword evidence="2" id="KW-1185">Reference proteome</keyword>
<organism evidence="1 2">
    <name type="scientific">Campylobacter gastrosuis</name>
    <dbReference type="NCBI Taxonomy" id="2974576"/>
    <lineage>
        <taxon>Bacteria</taxon>
        <taxon>Pseudomonadati</taxon>
        <taxon>Campylobacterota</taxon>
        <taxon>Epsilonproteobacteria</taxon>
        <taxon>Campylobacterales</taxon>
        <taxon>Campylobacteraceae</taxon>
        <taxon>Campylobacter</taxon>
    </lineage>
</organism>
<evidence type="ECO:0000313" key="1">
    <source>
        <dbReference type="EMBL" id="MDL0090040.1"/>
    </source>
</evidence>
<dbReference type="EMBL" id="JANURM010000040">
    <property type="protein sequence ID" value="MDL0090040.1"/>
    <property type="molecule type" value="Genomic_DNA"/>
</dbReference>
<dbReference type="RefSeq" id="WP_284938850.1">
    <property type="nucleotide sequence ID" value="NZ_JANURM010000040.1"/>
</dbReference>
<reference evidence="1" key="1">
    <citation type="submission" date="2022-08" db="EMBL/GenBank/DDBJ databases">
        <authorList>
            <person name="Wang H."/>
        </authorList>
    </citation>
    <scope>NUCLEOTIDE SEQUENCE</scope>
    <source>
        <strain evidence="1">PS10</strain>
    </source>
</reference>
<gene>
    <name evidence="1" type="ORF">NYG85_11810</name>
</gene>
<dbReference type="Proteomes" id="UP001173801">
    <property type="component" value="Unassembled WGS sequence"/>
</dbReference>